<evidence type="ECO:0000256" key="4">
    <source>
        <dbReference type="PROSITE-ProRule" id="PRU00284"/>
    </source>
</evidence>
<evidence type="ECO:0000256" key="5">
    <source>
        <dbReference type="SAM" id="Phobius"/>
    </source>
</evidence>
<evidence type="ECO:0000256" key="1">
    <source>
        <dbReference type="ARBA" id="ARBA00004370"/>
    </source>
</evidence>
<dbReference type="Proteomes" id="UP000886687">
    <property type="component" value="Unassembled WGS sequence"/>
</dbReference>
<keyword evidence="5" id="KW-1133">Transmembrane helix</keyword>
<protein>
    <submittedName>
        <fullName evidence="8">Methyl-accepting chemotaxis protein</fullName>
    </submittedName>
</protein>
<dbReference type="FunFam" id="1.10.287.950:FF:000001">
    <property type="entry name" value="Methyl-accepting chemotaxis sensory transducer"/>
    <property type="match status" value="1"/>
</dbReference>
<keyword evidence="5" id="KW-0472">Membrane</keyword>
<dbReference type="CDD" id="cd06225">
    <property type="entry name" value="HAMP"/>
    <property type="match status" value="1"/>
</dbReference>
<dbReference type="PROSITE" id="PS50885">
    <property type="entry name" value="HAMP"/>
    <property type="match status" value="1"/>
</dbReference>
<dbReference type="PANTHER" id="PTHR32089:SF120">
    <property type="entry name" value="METHYL-ACCEPTING CHEMOTAXIS PROTEIN TLPQ"/>
    <property type="match status" value="1"/>
</dbReference>
<dbReference type="GO" id="GO:0007165">
    <property type="term" value="P:signal transduction"/>
    <property type="evidence" value="ECO:0007669"/>
    <property type="project" value="UniProtKB-KW"/>
</dbReference>
<keyword evidence="2 4" id="KW-0807">Transducer</keyword>
<organism evidence="8 9">
    <name type="scientific">Candidatus Thiodiazotropha lotti</name>
    <dbReference type="NCBI Taxonomy" id="2792787"/>
    <lineage>
        <taxon>Bacteria</taxon>
        <taxon>Pseudomonadati</taxon>
        <taxon>Pseudomonadota</taxon>
        <taxon>Gammaproteobacteria</taxon>
        <taxon>Chromatiales</taxon>
        <taxon>Sedimenticolaceae</taxon>
        <taxon>Candidatus Thiodiazotropha</taxon>
    </lineage>
</organism>
<dbReference type="Gene3D" id="1.10.287.950">
    <property type="entry name" value="Methyl-accepting chemotaxis protein"/>
    <property type="match status" value="1"/>
</dbReference>
<accession>A0A9E4K440</accession>
<comment type="caution">
    <text evidence="8">The sequence shown here is derived from an EMBL/GenBank/DDBJ whole genome shotgun (WGS) entry which is preliminary data.</text>
</comment>
<dbReference type="GO" id="GO:0016020">
    <property type="term" value="C:membrane"/>
    <property type="evidence" value="ECO:0007669"/>
    <property type="project" value="UniProtKB-SubCell"/>
</dbReference>
<feature type="transmembrane region" description="Helical" evidence="5">
    <location>
        <begin position="32"/>
        <end position="52"/>
    </location>
</feature>
<evidence type="ECO:0000256" key="3">
    <source>
        <dbReference type="ARBA" id="ARBA00029447"/>
    </source>
</evidence>
<dbReference type="InterPro" id="IPR004089">
    <property type="entry name" value="MCPsignal_dom"/>
</dbReference>
<keyword evidence="5" id="KW-0812">Transmembrane</keyword>
<dbReference type="Pfam" id="PF00015">
    <property type="entry name" value="MCPsignal"/>
    <property type="match status" value="1"/>
</dbReference>
<feature type="domain" description="Methyl-accepting transducer" evidence="6">
    <location>
        <begin position="112"/>
        <end position="348"/>
    </location>
</feature>
<sequence>MRSTVHQTDELIAQLDGEINATVSSRIKQGNIVTLGASTLLLVVLIGVMFWLSGYIRRPIQQFSSVFTQAAQEHDLTLRTDIGGESEIGNMAKSFNRMMDEFQTLLQKVNDSTQAVATASSQVKQVTSATAKGVQQQQIESDQVSTAMNEMAATVQEVARNAMQAAETSTEADQEAGSGAAVVAQSVNGVQSLADKIESVAVTIKDLEVESGNIGTVLSVINGIAEQTNLLALNAAIEAARAGEQGRGFAVVADEVRTLAKRSQSATEEIKTIIERLQNKSQQAVSAMDAGRGQVHISVEQSTQGGASLQSISGSVSHIRDMNTQIATASEEQSAVAEEINQSIVRIAQIAQQSAAGAEQMTETSSELAGLTEQLQTDIAQFKLGPVNSP</sequence>
<feature type="domain" description="HAMP" evidence="7">
    <location>
        <begin position="54"/>
        <end position="107"/>
    </location>
</feature>
<dbReference type="EMBL" id="JAEPDI010000003">
    <property type="protein sequence ID" value="MCG7938713.1"/>
    <property type="molecule type" value="Genomic_DNA"/>
</dbReference>
<gene>
    <name evidence="8" type="ORF">JAZ04_07625</name>
</gene>
<dbReference type="SMART" id="SM00304">
    <property type="entry name" value="HAMP"/>
    <property type="match status" value="2"/>
</dbReference>
<reference evidence="8" key="1">
    <citation type="journal article" date="2021" name="Proc. Natl. Acad. Sci. U.S.A.">
        <title>Global biogeography of chemosynthetic symbionts reveals both localized and globally distributed symbiont groups. .</title>
        <authorList>
            <person name="Osvatic J.T."/>
            <person name="Wilkins L.G.E."/>
            <person name="Leibrecht L."/>
            <person name="Leray M."/>
            <person name="Zauner S."/>
            <person name="Polzin J."/>
            <person name="Camacho Y."/>
            <person name="Gros O."/>
            <person name="van Gils J.A."/>
            <person name="Eisen J.A."/>
            <person name="Petersen J.M."/>
            <person name="Yuen B."/>
        </authorList>
    </citation>
    <scope>NUCLEOTIDE SEQUENCE</scope>
    <source>
        <strain evidence="8">MAGL173</strain>
    </source>
</reference>
<dbReference type="CDD" id="cd11386">
    <property type="entry name" value="MCP_signal"/>
    <property type="match status" value="1"/>
</dbReference>
<dbReference type="SUPFAM" id="SSF58104">
    <property type="entry name" value="Methyl-accepting chemotaxis protein (MCP) signaling domain"/>
    <property type="match status" value="1"/>
</dbReference>
<comment type="subcellular location">
    <subcellularLocation>
        <location evidence="1">Membrane</location>
    </subcellularLocation>
</comment>
<dbReference type="GO" id="GO:0006935">
    <property type="term" value="P:chemotaxis"/>
    <property type="evidence" value="ECO:0007669"/>
    <property type="project" value="UniProtKB-ARBA"/>
</dbReference>
<dbReference type="SMART" id="SM00283">
    <property type="entry name" value="MA"/>
    <property type="match status" value="1"/>
</dbReference>
<dbReference type="Pfam" id="PF00672">
    <property type="entry name" value="HAMP"/>
    <property type="match status" value="1"/>
</dbReference>
<dbReference type="PANTHER" id="PTHR32089">
    <property type="entry name" value="METHYL-ACCEPTING CHEMOTAXIS PROTEIN MCPB"/>
    <property type="match status" value="1"/>
</dbReference>
<dbReference type="InterPro" id="IPR003660">
    <property type="entry name" value="HAMP_dom"/>
</dbReference>
<evidence type="ECO:0000256" key="2">
    <source>
        <dbReference type="ARBA" id="ARBA00023224"/>
    </source>
</evidence>
<evidence type="ECO:0000313" key="9">
    <source>
        <dbReference type="Proteomes" id="UP000886687"/>
    </source>
</evidence>
<evidence type="ECO:0000259" key="7">
    <source>
        <dbReference type="PROSITE" id="PS50885"/>
    </source>
</evidence>
<dbReference type="AlphaFoldDB" id="A0A9E4K440"/>
<comment type="similarity">
    <text evidence="3">Belongs to the methyl-accepting chemotaxis (MCP) protein family.</text>
</comment>
<name>A0A9E4K440_9GAMM</name>
<evidence type="ECO:0000259" key="6">
    <source>
        <dbReference type="PROSITE" id="PS50111"/>
    </source>
</evidence>
<evidence type="ECO:0000313" key="8">
    <source>
        <dbReference type="EMBL" id="MCG7938713.1"/>
    </source>
</evidence>
<dbReference type="PROSITE" id="PS50111">
    <property type="entry name" value="CHEMOTAXIS_TRANSDUC_2"/>
    <property type="match status" value="1"/>
</dbReference>
<proteinExistence type="inferred from homology"/>